<organism evidence="1 2">
    <name type="scientific">Rhodopirellula sallentina SM41</name>
    <dbReference type="NCBI Taxonomy" id="1263870"/>
    <lineage>
        <taxon>Bacteria</taxon>
        <taxon>Pseudomonadati</taxon>
        <taxon>Planctomycetota</taxon>
        <taxon>Planctomycetia</taxon>
        <taxon>Pirellulales</taxon>
        <taxon>Pirellulaceae</taxon>
        <taxon>Rhodopirellula</taxon>
    </lineage>
</organism>
<gene>
    <name evidence="1" type="ORF">RSSM_02007</name>
</gene>
<sequence>MPGKRRFDSRRVHFRGISHAAKRSRCRVVYPFMSQAHSLTQHFALYR</sequence>
<name>M5U5H6_9BACT</name>
<dbReference type="EMBL" id="ANOH01000141">
    <property type="protein sequence ID" value="EMI56534.1"/>
    <property type="molecule type" value="Genomic_DNA"/>
</dbReference>
<protein>
    <submittedName>
        <fullName evidence="1">Uncharacterized protein</fullName>
    </submittedName>
</protein>
<dbReference type="AlphaFoldDB" id="M5U5H6"/>
<evidence type="ECO:0000313" key="1">
    <source>
        <dbReference type="EMBL" id="EMI56534.1"/>
    </source>
</evidence>
<accession>M5U5H6</accession>
<dbReference type="Proteomes" id="UP000011885">
    <property type="component" value="Unassembled WGS sequence"/>
</dbReference>
<evidence type="ECO:0000313" key="2">
    <source>
        <dbReference type="Proteomes" id="UP000011885"/>
    </source>
</evidence>
<proteinExistence type="predicted"/>
<comment type="caution">
    <text evidence="1">The sequence shown here is derived from an EMBL/GenBank/DDBJ whole genome shotgun (WGS) entry which is preliminary data.</text>
</comment>
<reference evidence="1 2" key="1">
    <citation type="journal article" date="2013" name="Mar. Genomics">
        <title>Expression of sulfatases in Rhodopirellula baltica and the diversity of sulfatases in the genus Rhodopirellula.</title>
        <authorList>
            <person name="Wegner C.E."/>
            <person name="Richter-Heitmann T."/>
            <person name="Klindworth A."/>
            <person name="Klockow C."/>
            <person name="Richter M."/>
            <person name="Achstetter T."/>
            <person name="Glockner F.O."/>
            <person name="Harder J."/>
        </authorList>
    </citation>
    <scope>NUCLEOTIDE SEQUENCE [LARGE SCALE GENOMIC DNA]</scope>
    <source>
        <strain evidence="1 2">SM41</strain>
    </source>
</reference>
<keyword evidence="2" id="KW-1185">Reference proteome</keyword>